<reference evidence="3 4" key="1">
    <citation type="journal article" date="2017" name="Environ. Microbiol.">
        <title>Genomic and physiological analyses of 'Reinekea forsetii' reveal a versatile opportunistic lifestyle during spring algae blooms.</title>
        <authorList>
            <person name="Avci B."/>
            <person name="Hahnke R.L."/>
            <person name="Chafee M."/>
            <person name="Fischer T."/>
            <person name="Gruber-Vodicka H."/>
            <person name="Tegetmeyer H.E."/>
            <person name="Harder J."/>
            <person name="Fuchs B.M."/>
            <person name="Amann R.I."/>
            <person name="Teeling H."/>
        </authorList>
    </citation>
    <scope>NUCLEOTIDE SEQUENCE [LARGE SCALE GENOMIC DNA]</scope>
    <source>
        <strain evidence="3 4">Hel1_31_D35</strain>
    </source>
</reference>
<dbReference type="GO" id="GO:0008168">
    <property type="term" value="F:methyltransferase activity"/>
    <property type="evidence" value="ECO:0007669"/>
    <property type="project" value="UniProtKB-KW"/>
</dbReference>
<dbReference type="EMBL" id="CP011797">
    <property type="protein sequence ID" value="ATX75184.1"/>
    <property type="molecule type" value="Genomic_DNA"/>
</dbReference>
<keyword evidence="4" id="KW-1185">Reference proteome</keyword>
<evidence type="ECO:0000313" key="3">
    <source>
        <dbReference type="EMBL" id="ATX75184.1"/>
    </source>
</evidence>
<dbReference type="SUPFAM" id="SSF46767">
    <property type="entry name" value="Methylated DNA-protein cysteine methyltransferase, C-terminal domain"/>
    <property type="match status" value="1"/>
</dbReference>
<dbReference type="OrthoDB" id="9132167at2"/>
<accession>A0A2K8KP83</accession>
<keyword evidence="3" id="KW-0808">Transferase</keyword>
<dbReference type="GO" id="GO:0032259">
    <property type="term" value="P:methylation"/>
    <property type="evidence" value="ECO:0007669"/>
    <property type="project" value="UniProtKB-KW"/>
</dbReference>
<evidence type="ECO:0000313" key="4">
    <source>
        <dbReference type="Proteomes" id="UP000229757"/>
    </source>
</evidence>
<evidence type="ECO:0000256" key="1">
    <source>
        <dbReference type="ARBA" id="ARBA00022763"/>
    </source>
</evidence>
<dbReference type="InterPro" id="IPR014048">
    <property type="entry name" value="MethylDNA_cys_MeTrfase_DNA-bd"/>
</dbReference>
<dbReference type="PANTHER" id="PTHR42942">
    <property type="entry name" value="6-O-METHYLGUANINE DNA METHYLTRANSFERASE"/>
    <property type="match status" value="1"/>
</dbReference>
<name>A0A2K8KP83_9GAMM</name>
<sequence>MSVEIFNQTLASVPPGHFTSYGRLADLCGVHVRQVLAWLRAVPEGSTLPWFRILNSQCRISDHAGAARQYRLLAAEGLLPDRLGRFPKELYWPPLLS</sequence>
<dbReference type="PANTHER" id="PTHR42942:SF1">
    <property type="entry name" value="ALKYLTRANSFERASE-LIKE PROTEIN 1"/>
    <property type="match status" value="1"/>
</dbReference>
<dbReference type="Proteomes" id="UP000229757">
    <property type="component" value="Chromosome"/>
</dbReference>
<keyword evidence="1" id="KW-0227">DNA damage</keyword>
<dbReference type="Gene3D" id="1.10.10.10">
    <property type="entry name" value="Winged helix-like DNA-binding domain superfamily/Winged helix DNA-binding domain"/>
    <property type="match status" value="1"/>
</dbReference>
<gene>
    <name evidence="3" type="ORF">REIFOR_00006</name>
</gene>
<evidence type="ECO:0000259" key="2">
    <source>
        <dbReference type="Pfam" id="PF01035"/>
    </source>
</evidence>
<protein>
    <submittedName>
        <fullName evidence="3">Methylated-DNA-(Protein)-cysteine S-methyltransferase</fullName>
    </submittedName>
</protein>
<dbReference type="RefSeq" id="WP_100255607.1">
    <property type="nucleotide sequence ID" value="NZ_CP011797.1"/>
</dbReference>
<dbReference type="InterPro" id="IPR036388">
    <property type="entry name" value="WH-like_DNA-bd_sf"/>
</dbReference>
<dbReference type="InterPro" id="IPR052520">
    <property type="entry name" value="ATL_DNA_repair"/>
</dbReference>
<feature type="domain" description="Methylated-DNA-[protein]-cysteine S-methyltransferase DNA binding" evidence="2">
    <location>
        <begin position="8"/>
        <end position="77"/>
    </location>
</feature>
<dbReference type="Pfam" id="PF01035">
    <property type="entry name" value="DNA_binding_1"/>
    <property type="match status" value="1"/>
</dbReference>
<keyword evidence="3" id="KW-0489">Methyltransferase</keyword>
<dbReference type="KEGG" id="rfo:REIFOR_00006"/>
<proteinExistence type="predicted"/>
<organism evidence="3 4">
    <name type="scientific">Reinekea forsetii</name>
    <dbReference type="NCBI Taxonomy" id="1336806"/>
    <lineage>
        <taxon>Bacteria</taxon>
        <taxon>Pseudomonadati</taxon>
        <taxon>Pseudomonadota</taxon>
        <taxon>Gammaproteobacteria</taxon>
        <taxon>Oceanospirillales</taxon>
        <taxon>Saccharospirillaceae</taxon>
        <taxon>Reinekea</taxon>
    </lineage>
</organism>
<dbReference type="InterPro" id="IPR036217">
    <property type="entry name" value="MethylDNA_cys_MeTrfase_DNAb"/>
</dbReference>
<dbReference type="GO" id="GO:0006281">
    <property type="term" value="P:DNA repair"/>
    <property type="evidence" value="ECO:0007669"/>
    <property type="project" value="InterPro"/>
</dbReference>
<dbReference type="AlphaFoldDB" id="A0A2K8KP83"/>
<dbReference type="CDD" id="cd06445">
    <property type="entry name" value="ATase"/>
    <property type="match status" value="1"/>
</dbReference>